<dbReference type="KEGG" id="ppel:H6H00_19970"/>
<evidence type="ECO:0000256" key="4">
    <source>
        <dbReference type="ARBA" id="ARBA00022723"/>
    </source>
</evidence>
<reference evidence="10 11" key="1">
    <citation type="submission" date="2020-08" db="EMBL/GenBank/DDBJ databases">
        <authorList>
            <person name="Mo P."/>
        </authorList>
    </citation>
    <scope>NUCLEOTIDE SEQUENCE [LARGE SCALE GENOMIC DNA]</scope>
    <source>
        <strain evidence="10 11">CGMCC 4.1532</strain>
    </source>
</reference>
<dbReference type="PRINTS" id="PR00409">
    <property type="entry name" value="PHDIOXRDTASE"/>
</dbReference>
<organism evidence="10 11">
    <name type="scientific">Pseudonocardia petroleophila</name>
    <dbReference type="NCBI Taxonomy" id="37331"/>
    <lineage>
        <taxon>Bacteria</taxon>
        <taxon>Bacillati</taxon>
        <taxon>Actinomycetota</taxon>
        <taxon>Actinomycetes</taxon>
        <taxon>Pseudonocardiales</taxon>
        <taxon>Pseudonocardiaceae</taxon>
        <taxon>Pseudonocardia</taxon>
    </lineage>
</organism>
<evidence type="ECO:0000256" key="2">
    <source>
        <dbReference type="ARBA" id="ARBA00022630"/>
    </source>
</evidence>
<dbReference type="PANTHER" id="PTHR47354:SF1">
    <property type="entry name" value="CARNITINE MONOOXYGENASE REDUCTASE SUBUNIT"/>
    <property type="match status" value="1"/>
</dbReference>
<dbReference type="InterPro" id="IPR001433">
    <property type="entry name" value="OxRdtase_FAD/NAD-bd"/>
</dbReference>
<evidence type="ECO:0000313" key="11">
    <source>
        <dbReference type="Proteomes" id="UP000515728"/>
    </source>
</evidence>
<dbReference type="PROSITE" id="PS51085">
    <property type="entry name" value="2FE2S_FER_2"/>
    <property type="match status" value="1"/>
</dbReference>
<dbReference type="EMBL" id="CP060131">
    <property type="protein sequence ID" value="QNG55717.1"/>
    <property type="molecule type" value="Genomic_DNA"/>
</dbReference>
<dbReference type="SUPFAM" id="SSF54292">
    <property type="entry name" value="2Fe-2S ferredoxin-like"/>
    <property type="match status" value="1"/>
</dbReference>
<dbReference type="PROSITE" id="PS51384">
    <property type="entry name" value="FAD_FR"/>
    <property type="match status" value="1"/>
</dbReference>
<keyword evidence="4" id="KW-0479">Metal-binding</keyword>
<evidence type="ECO:0000259" key="8">
    <source>
        <dbReference type="PROSITE" id="PS51085"/>
    </source>
</evidence>
<dbReference type="GO" id="GO:0046872">
    <property type="term" value="F:metal ion binding"/>
    <property type="evidence" value="ECO:0007669"/>
    <property type="project" value="UniProtKB-KW"/>
</dbReference>
<dbReference type="CDD" id="cd06185">
    <property type="entry name" value="PDR_like"/>
    <property type="match status" value="1"/>
</dbReference>
<evidence type="ECO:0000256" key="6">
    <source>
        <dbReference type="ARBA" id="ARBA00023004"/>
    </source>
</evidence>
<dbReference type="Proteomes" id="UP000515728">
    <property type="component" value="Chromosome"/>
</dbReference>
<dbReference type="InterPro" id="IPR039261">
    <property type="entry name" value="FNR_nucleotide-bd"/>
</dbReference>
<dbReference type="InterPro" id="IPR001041">
    <property type="entry name" value="2Fe-2S_ferredoxin-type"/>
</dbReference>
<dbReference type="AlphaFoldDB" id="A0A7G7MSF6"/>
<dbReference type="Gene3D" id="2.40.30.10">
    <property type="entry name" value="Translation factors"/>
    <property type="match status" value="1"/>
</dbReference>
<dbReference type="Pfam" id="PF00175">
    <property type="entry name" value="NAD_binding_1"/>
    <property type="match status" value="1"/>
</dbReference>
<sequence length="319" mass="34691">MTNHSADPEQTLVVTDRRAAADGVVSLTLRRPDGGTLPAWAPGAHIDLILAPELERQYSLCGDPDRTDHWRIGVLREPDGRGGSAFVHEEVNVGKSVVVRGPRNHFGLDEAPSYLFIAGGIGITPILPMIAEAHRRGAAWKLWFGGRRGGSMAFQDELAAHGDRVRFWPQEEKGLLPLDDILASRDADALVYCCGPEALLAAVESRSTEWPAGTLHLERFSPKEFAEPVSQKAFQVTCRQSGISVEVDPDRSILETLEEADVFVDSSCREGICGTCETEVISGAIEHRDSVLTLEEQAAGDRMMICVSRARGDGLVLDV</sequence>
<dbReference type="Pfam" id="PF00111">
    <property type="entry name" value="Fer2"/>
    <property type="match status" value="1"/>
</dbReference>
<dbReference type="InterPro" id="IPR017927">
    <property type="entry name" value="FAD-bd_FR_type"/>
</dbReference>
<evidence type="ECO:0000313" key="10">
    <source>
        <dbReference type="EMBL" id="QNG55717.1"/>
    </source>
</evidence>
<dbReference type="InterPro" id="IPR012675">
    <property type="entry name" value="Beta-grasp_dom_sf"/>
</dbReference>
<accession>A0A7G7MSF6</accession>
<keyword evidence="5" id="KW-0560">Oxidoreductase</keyword>
<dbReference type="InterPro" id="IPR006058">
    <property type="entry name" value="2Fe2S_fd_BS"/>
</dbReference>
<evidence type="ECO:0000259" key="9">
    <source>
        <dbReference type="PROSITE" id="PS51384"/>
    </source>
</evidence>
<comment type="cofactor">
    <cofactor evidence="1">
        <name>FAD</name>
        <dbReference type="ChEBI" id="CHEBI:57692"/>
    </cofactor>
</comment>
<feature type="domain" description="2Fe-2S ferredoxin-type" evidence="8">
    <location>
        <begin position="234"/>
        <end position="319"/>
    </location>
</feature>
<dbReference type="Gene3D" id="3.10.20.30">
    <property type="match status" value="1"/>
</dbReference>
<proteinExistence type="predicted"/>
<dbReference type="SUPFAM" id="SSF63380">
    <property type="entry name" value="Riboflavin synthase domain-like"/>
    <property type="match status" value="1"/>
</dbReference>
<dbReference type="GO" id="GO:0016491">
    <property type="term" value="F:oxidoreductase activity"/>
    <property type="evidence" value="ECO:0007669"/>
    <property type="project" value="UniProtKB-KW"/>
</dbReference>
<dbReference type="InterPro" id="IPR050415">
    <property type="entry name" value="MRET"/>
</dbReference>
<evidence type="ECO:0000256" key="7">
    <source>
        <dbReference type="ARBA" id="ARBA00023014"/>
    </source>
</evidence>
<protein>
    <submittedName>
        <fullName evidence="10">Oxidoreductase</fullName>
    </submittedName>
</protein>
<keyword evidence="6" id="KW-0408">Iron</keyword>
<feature type="domain" description="FAD-binding FR-type" evidence="9">
    <location>
        <begin position="7"/>
        <end position="109"/>
    </location>
</feature>
<dbReference type="InterPro" id="IPR017938">
    <property type="entry name" value="Riboflavin_synthase-like_b-brl"/>
</dbReference>
<dbReference type="InterPro" id="IPR036010">
    <property type="entry name" value="2Fe-2S_ferredoxin-like_sf"/>
</dbReference>
<dbReference type="PANTHER" id="PTHR47354">
    <property type="entry name" value="NADH OXIDOREDUCTASE HCR"/>
    <property type="match status" value="1"/>
</dbReference>
<dbReference type="GO" id="GO:0051537">
    <property type="term" value="F:2 iron, 2 sulfur cluster binding"/>
    <property type="evidence" value="ECO:0007669"/>
    <property type="project" value="UniProtKB-KW"/>
</dbReference>
<evidence type="ECO:0000256" key="5">
    <source>
        <dbReference type="ARBA" id="ARBA00023002"/>
    </source>
</evidence>
<evidence type="ECO:0000256" key="3">
    <source>
        <dbReference type="ARBA" id="ARBA00022714"/>
    </source>
</evidence>
<dbReference type="Gene3D" id="3.40.50.80">
    <property type="entry name" value="Nucleotide-binding domain of ferredoxin-NADP reductase (FNR) module"/>
    <property type="match status" value="1"/>
</dbReference>
<dbReference type="PROSITE" id="PS00197">
    <property type="entry name" value="2FE2S_FER_1"/>
    <property type="match status" value="1"/>
</dbReference>
<gene>
    <name evidence="10" type="ORF">H6H00_19970</name>
</gene>
<name>A0A7G7MSF6_9PSEU</name>
<evidence type="ECO:0000256" key="1">
    <source>
        <dbReference type="ARBA" id="ARBA00001974"/>
    </source>
</evidence>
<dbReference type="SUPFAM" id="SSF52343">
    <property type="entry name" value="Ferredoxin reductase-like, C-terminal NADP-linked domain"/>
    <property type="match status" value="1"/>
</dbReference>
<keyword evidence="11" id="KW-1185">Reference proteome</keyword>
<keyword evidence="3" id="KW-0001">2Fe-2S</keyword>
<dbReference type="CDD" id="cd00207">
    <property type="entry name" value="fer2"/>
    <property type="match status" value="1"/>
</dbReference>
<keyword evidence="2" id="KW-0285">Flavoprotein</keyword>
<keyword evidence="7" id="KW-0411">Iron-sulfur</keyword>